<sequence>MTKPVVAVAGGTGTLGTELIGALLDPRFRSKYKDVIVLTRNVDTPQVAKWEQQGLLAREYAANDGQSVLDALSGVDILVNTVASKDEGFKSQLAAAIASTSSSVQLYLPSEFGVDHYIHDFKHPEWDKKKAHFEAVRQRESLKVCRVFPGLFTDHSIGPWFGFDTKAAKYEFIGTGDTPVSFTSIADIGKAVANAIANIPVKDFPEALYLCGDSASPRQLAGLASANGATNAEPEILLLEYPAYKERVVADISLNPGWYLRFLMHEGKIDNKDRNDNELVNPGERLWKWKTVKDQVEALAQEP</sequence>
<dbReference type="Proteomes" id="UP000024837">
    <property type="component" value="Unassembled WGS sequence"/>
</dbReference>
<dbReference type="Pfam" id="PF05368">
    <property type="entry name" value="NmrA"/>
    <property type="match status" value="1"/>
</dbReference>
<reference evidence="4 5" key="1">
    <citation type="submission" date="2013-05" db="EMBL/GenBank/DDBJ databases">
        <title>Drechslerella stenobrocha genome reveals carnivorous origination and mechanical trapping mechanism of predatory fungi.</title>
        <authorList>
            <person name="Liu X."/>
            <person name="Zhang W."/>
            <person name="Liu K."/>
        </authorList>
    </citation>
    <scope>NUCLEOTIDE SEQUENCE [LARGE SCALE GENOMIC DNA]</scope>
    <source>
        <strain evidence="4 5">248</strain>
    </source>
</reference>
<name>W7I6Z8_9PEZI</name>
<dbReference type="EMBL" id="KI966435">
    <property type="protein sequence ID" value="EWC44725.1"/>
    <property type="molecule type" value="Genomic_DNA"/>
</dbReference>
<organism evidence="4 5">
    <name type="scientific">Drechslerella stenobrocha 248</name>
    <dbReference type="NCBI Taxonomy" id="1043628"/>
    <lineage>
        <taxon>Eukaryota</taxon>
        <taxon>Fungi</taxon>
        <taxon>Dikarya</taxon>
        <taxon>Ascomycota</taxon>
        <taxon>Pezizomycotina</taxon>
        <taxon>Orbiliomycetes</taxon>
        <taxon>Orbiliales</taxon>
        <taxon>Orbiliaceae</taxon>
        <taxon>Drechslerella</taxon>
    </lineage>
</organism>
<evidence type="ECO:0000256" key="2">
    <source>
        <dbReference type="ARBA" id="ARBA00023002"/>
    </source>
</evidence>
<feature type="domain" description="NmrA-like" evidence="3">
    <location>
        <begin position="3"/>
        <end position="226"/>
    </location>
</feature>
<evidence type="ECO:0000313" key="4">
    <source>
        <dbReference type="EMBL" id="EWC44725.1"/>
    </source>
</evidence>
<accession>W7I6Z8</accession>
<dbReference type="InterPro" id="IPR036291">
    <property type="entry name" value="NAD(P)-bd_dom_sf"/>
</dbReference>
<evidence type="ECO:0000313" key="5">
    <source>
        <dbReference type="Proteomes" id="UP000024837"/>
    </source>
</evidence>
<dbReference type="InterPro" id="IPR051609">
    <property type="entry name" value="NmrA/Isoflavone_reductase-like"/>
</dbReference>
<dbReference type="OrthoDB" id="9974981at2759"/>
<keyword evidence="1" id="KW-0521">NADP</keyword>
<gene>
    <name evidence="4" type="ORF">DRE_06503</name>
</gene>
<dbReference type="HOGENOM" id="CLU_058266_0_0_1"/>
<evidence type="ECO:0000256" key="1">
    <source>
        <dbReference type="ARBA" id="ARBA00022857"/>
    </source>
</evidence>
<dbReference type="InterPro" id="IPR008030">
    <property type="entry name" value="NmrA-like"/>
</dbReference>
<evidence type="ECO:0000259" key="3">
    <source>
        <dbReference type="Pfam" id="PF05368"/>
    </source>
</evidence>
<dbReference type="AlphaFoldDB" id="W7I6Z8"/>
<keyword evidence="5" id="KW-1185">Reference proteome</keyword>
<dbReference type="SUPFAM" id="SSF51735">
    <property type="entry name" value="NAD(P)-binding Rossmann-fold domains"/>
    <property type="match status" value="1"/>
</dbReference>
<dbReference type="PANTHER" id="PTHR47706:SF9">
    <property type="entry name" value="NMRA-LIKE DOMAIN-CONTAINING PROTEIN-RELATED"/>
    <property type="match status" value="1"/>
</dbReference>
<dbReference type="Gene3D" id="3.40.50.720">
    <property type="entry name" value="NAD(P)-binding Rossmann-like Domain"/>
    <property type="match status" value="1"/>
</dbReference>
<proteinExistence type="predicted"/>
<dbReference type="GO" id="GO:0016491">
    <property type="term" value="F:oxidoreductase activity"/>
    <property type="evidence" value="ECO:0007669"/>
    <property type="project" value="UniProtKB-KW"/>
</dbReference>
<keyword evidence="2" id="KW-0560">Oxidoreductase</keyword>
<dbReference type="PANTHER" id="PTHR47706">
    <property type="entry name" value="NMRA-LIKE FAMILY PROTEIN"/>
    <property type="match status" value="1"/>
</dbReference>
<protein>
    <recommendedName>
        <fullName evidence="3">NmrA-like domain-containing protein</fullName>
    </recommendedName>
</protein>